<feature type="transmembrane region" description="Helical" evidence="1">
    <location>
        <begin position="170"/>
        <end position="189"/>
    </location>
</feature>
<keyword evidence="1" id="KW-0812">Transmembrane</keyword>
<dbReference type="Pfam" id="PF06197">
    <property type="entry name" value="DUF998"/>
    <property type="match status" value="1"/>
</dbReference>
<reference evidence="2 3" key="1">
    <citation type="submission" date="2020-02" db="EMBL/GenBank/DDBJ databases">
        <title>Whole-genome analyses of novel actinobacteria.</title>
        <authorList>
            <person name="Sahin N."/>
        </authorList>
    </citation>
    <scope>NUCLEOTIDE SEQUENCE [LARGE SCALE GENOMIC DNA]</scope>
    <source>
        <strain evidence="2 3">KC13</strain>
    </source>
</reference>
<accession>A0A6M1R7W6</accession>
<dbReference type="AlphaFoldDB" id="A0A6M1R7W6"/>
<evidence type="ECO:0000313" key="3">
    <source>
        <dbReference type="Proteomes" id="UP000483261"/>
    </source>
</evidence>
<keyword evidence="3" id="KW-1185">Reference proteome</keyword>
<organism evidence="2 3">
    <name type="scientific">Nocardioides turkmenicus</name>
    <dbReference type="NCBI Taxonomy" id="2711220"/>
    <lineage>
        <taxon>Bacteria</taxon>
        <taxon>Bacillati</taxon>
        <taxon>Actinomycetota</taxon>
        <taxon>Actinomycetes</taxon>
        <taxon>Propionibacteriales</taxon>
        <taxon>Nocardioidaceae</taxon>
        <taxon>Nocardioides</taxon>
    </lineage>
</organism>
<sequence length="225" mass="23696">MTTGADHLPRSLLRLSALCGLFAPIVFTAAWVVGGIVQPDAYSVVDDAISDLGARTADHAWIYNQIGANLTGLLVMALAFGLWRARPPGVAGGLGVIALAVVGAGVFLDGWLRLDCRSLDAGCDNGGSSGLAVAHQIESLVTVLGLLVSVFALAYAFGRGERWRDLRTPTLIAGIATVAAFIGLSFVGLGLGPRVGLTVWFAWLALVSRHLMRTTREPRHPDIQN</sequence>
<proteinExistence type="predicted"/>
<dbReference type="Proteomes" id="UP000483261">
    <property type="component" value="Unassembled WGS sequence"/>
</dbReference>
<gene>
    <name evidence="2" type="ORF">G5C66_23815</name>
</gene>
<evidence type="ECO:0000256" key="1">
    <source>
        <dbReference type="SAM" id="Phobius"/>
    </source>
</evidence>
<name>A0A6M1R7W6_9ACTN</name>
<evidence type="ECO:0000313" key="2">
    <source>
        <dbReference type="EMBL" id="NGN95752.1"/>
    </source>
</evidence>
<comment type="caution">
    <text evidence="2">The sequence shown here is derived from an EMBL/GenBank/DDBJ whole genome shotgun (WGS) entry which is preliminary data.</text>
</comment>
<dbReference type="InterPro" id="IPR009339">
    <property type="entry name" value="DUF998"/>
</dbReference>
<feature type="transmembrane region" description="Helical" evidence="1">
    <location>
        <begin position="139"/>
        <end position="158"/>
    </location>
</feature>
<dbReference type="RefSeq" id="WP_165113828.1">
    <property type="nucleotide sequence ID" value="NZ_JAALAA010000030.1"/>
</dbReference>
<keyword evidence="1" id="KW-0472">Membrane</keyword>
<feature type="transmembrane region" description="Helical" evidence="1">
    <location>
        <begin position="61"/>
        <end position="83"/>
    </location>
</feature>
<feature type="transmembrane region" description="Helical" evidence="1">
    <location>
        <begin position="12"/>
        <end position="33"/>
    </location>
</feature>
<dbReference type="EMBL" id="JAALAA010000030">
    <property type="protein sequence ID" value="NGN95752.1"/>
    <property type="molecule type" value="Genomic_DNA"/>
</dbReference>
<protein>
    <submittedName>
        <fullName evidence="2">DUF998 domain-containing protein</fullName>
    </submittedName>
</protein>
<keyword evidence="1" id="KW-1133">Transmembrane helix</keyword>
<feature type="transmembrane region" description="Helical" evidence="1">
    <location>
        <begin position="90"/>
        <end position="108"/>
    </location>
</feature>